<protein>
    <submittedName>
        <fullName evidence="1">Uncharacterized protein</fullName>
    </submittedName>
</protein>
<organism evidence="1 2">
    <name type="scientific">Vitis vinifera</name>
    <name type="common">Grape</name>
    <dbReference type="NCBI Taxonomy" id="29760"/>
    <lineage>
        <taxon>Eukaryota</taxon>
        <taxon>Viridiplantae</taxon>
        <taxon>Streptophyta</taxon>
        <taxon>Embryophyta</taxon>
        <taxon>Tracheophyta</taxon>
        <taxon>Spermatophyta</taxon>
        <taxon>Magnoliopsida</taxon>
        <taxon>eudicotyledons</taxon>
        <taxon>Gunneridae</taxon>
        <taxon>Pentapetalae</taxon>
        <taxon>rosids</taxon>
        <taxon>Vitales</taxon>
        <taxon>Vitaceae</taxon>
        <taxon>Viteae</taxon>
        <taxon>Vitis</taxon>
    </lineage>
</organism>
<dbReference type="Proteomes" id="UP000009183">
    <property type="component" value="Chromosome 3"/>
</dbReference>
<name>D7TR16_VITVI</name>
<evidence type="ECO:0000313" key="2">
    <source>
        <dbReference type="Proteomes" id="UP000009183"/>
    </source>
</evidence>
<reference evidence="2" key="1">
    <citation type="journal article" date="2007" name="Nature">
        <title>The grapevine genome sequence suggests ancestral hexaploidization in major angiosperm phyla.</title>
        <authorList>
            <consortium name="The French-Italian Public Consortium for Grapevine Genome Characterization."/>
            <person name="Jaillon O."/>
            <person name="Aury J.-M."/>
            <person name="Noel B."/>
            <person name="Policriti A."/>
            <person name="Clepet C."/>
            <person name="Casagrande A."/>
            <person name="Choisne N."/>
            <person name="Aubourg S."/>
            <person name="Vitulo N."/>
            <person name="Jubin C."/>
            <person name="Vezzi A."/>
            <person name="Legeai F."/>
            <person name="Hugueney P."/>
            <person name="Dasilva C."/>
            <person name="Horner D."/>
            <person name="Mica E."/>
            <person name="Jublot D."/>
            <person name="Poulain J."/>
            <person name="Bruyere C."/>
            <person name="Billault A."/>
            <person name="Segurens B."/>
            <person name="Gouyvenoux M."/>
            <person name="Ugarte E."/>
            <person name="Cattonaro F."/>
            <person name="Anthouard V."/>
            <person name="Vico V."/>
            <person name="Del Fabbro C."/>
            <person name="Alaux M."/>
            <person name="Di Gaspero G."/>
            <person name="Dumas V."/>
            <person name="Felice N."/>
            <person name="Paillard S."/>
            <person name="Juman I."/>
            <person name="Moroldo M."/>
            <person name="Scalabrin S."/>
            <person name="Canaguier A."/>
            <person name="Le Clainche I."/>
            <person name="Malacrida G."/>
            <person name="Durand E."/>
            <person name="Pesole G."/>
            <person name="Laucou V."/>
            <person name="Chatelet P."/>
            <person name="Merdinoglu D."/>
            <person name="Delledonne M."/>
            <person name="Pezzotti M."/>
            <person name="Lecharny A."/>
            <person name="Scarpelli C."/>
            <person name="Artiguenave F."/>
            <person name="Pe M.E."/>
            <person name="Valle G."/>
            <person name="Morgante M."/>
            <person name="Caboche M."/>
            <person name="Adam-Blondon A.-F."/>
            <person name="Weissenbach J."/>
            <person name="Quetier F."/>
            <person name="Wincker P."/>
        </authorList>
    </citation>
    <scope>NUCLEOTIDE SEQUENCE [LARGE SCALE GENOMIC DNA]</scope>
    <source>
        <strain evidence="2">cv. Pinot noir / PN40024</strain>
    </source>
</reference>
<evidence type="ECO:0000313" key="1">
    <source>
        <dbReference type="EMBL" id="CBI32939.3"/>
    </source>
</evidence>
<dbReference type="InParanoid" id="D7TR16"/>
<dbReference type="AlphaFoldDB" id="D7TR16"/>
<sequence>MVIKVPQIHKLMQFIQRAPWVTFKSLQFLPLWIRI</sequence>
<dbReference type="PaxDb" id="29760-VIT_03s0110g00270.t01"/>
<dbReference type="EMBL" id="FN596010">
    <property type="protein sequence ID" value="CBI32939.3"/>
    <property type="molecule type" value="Genomic_DNA"/>
</dbReference>
<accession>D7TR16</accession>
<dbReference type="HOGENOM" id="CLU_3369475_0_0_1"/>
<keyword evidence="2" id="KW-1185">Reference proteome</keyword>
<proteinExistence type="predicted"/>
<gene>
    <name evidence="1" type="ordered locus">VIT_03s0110g00270</name>
</gene>